<feature type="transmembrane region" description="Helical" evidence="1">
    <location>
        <begin position="322"/>
        <end position="341"/>
    </location>
</feature>
<feature type="transmembrane region" description="Helical" evidence="1">
    <location>
        <begin position="111"/>
        <end position="130"/>
    </location>
</feature>
<keyword evidence="1" id="KW-0472">Membrane</keyword>
<gene>
    <name evidence="2" type="ordered locus">Q7C_2253</name>
</gene>
<protein>
    <recommendedName>
        <fullName evidence="4">Glycosyltransferase RgtA/B/C/D-like domain-containing protein</fullName>
    </recommendedName>
</protein>
<feature type="transmembrane region" description="Helical" evidence="1">
    <location>
        <begin position="277"/>
        <end position="302"/>
    </location>
</feature>
<name>I1YKE6_METFJ</name>
<dbReference type="PATRIC" id="fig|754477.3.peg.2220"/>
<dbReference type="AlphaFoldDB" id="I1YKE6"/>
<keyword evidence="1" id="KW-0812">Transmembrane</keyword>
<evidence type="ECO:0000313" key="3">
    <source>
        <dbReference type="Proteomes" id="UP000009145"/>
    </source>
</evidence>
<evidence type="ECO:0000256" key="1">
    <source>
        <dbReference type="SAM" id="Phobius"/>
    </source>
</evidence>
<reference evidence="2 3" key="1">
    <citation type="journal article" date="2012" name="J. Bacteriol.">
        <title>Complete genome sequences of Methylophaga sp. strain JAM1 and Methylophaga sp. strain JAM7.</title>
        <authorList>
            <person name="Villeneuve C."/>
            <person name="Martineau C."/>
            <person name="Mauffrey F."/>
            <person name="Villemur R."/>
        </authorList>
    </citation>
    <scope>NUCLEOTIDE SEQUENCE [LARGE SCALE GENOMIC DNA]</scope>
    <source>
        <strain evidence="2 3">JAM7</strain>
    </source>
</reference>
<evidence type="ECO:0000313" key="2">
    <source>
        <dbReference type="EMBL" id="AFJ03389.1"/>
    </source>
</evidence>
<keyword evidence="3" id="KW-1185">Reference proteome</keyword>
<feature type="transmembrane region" description="Helical" evidence="1">
    <location>
        <begin position="209"/>
        <end position="228"/>
    </location>
</feature>
<accession>I1YKE6</accession>
<dbReference type="EMBL" id="CP003380">
    <property type="protein sequence ID" value="AFJ03389.1"/>
    <property type="molecule type" value="Genomic_DNA"/>
</dbReference>
<feature type="transmembrane region" description="Helical" evidence="1">
    <location>
        <begin position="142"/>
        <end position="160"/>
    </location>
</feature>
<dbReference type="HOGENOM" id="CLU_040143_0_0_6"/>
<feature type="transmembrane region" description="Helical" evidence="1">
    <location>
        <begin position="172"/>
        <end position="197"/>
    </location>
</feature>
<feature type="transmembrane region" description="Helical" evidence="1">
    <location>
        <begin position="347"/>
        <end position="365"/>
    </location>
</feature>
<proteinExistence type="predicted"/>
<keyword evidence="1" id="KW-1133">Transmembrane helix</keyword>
<dbReference type="KEGG" id="mec:Q7C_2253"/>
<dbReference type="eggNOG" id="ENOG5032UT2">
    <property type="taxonomic scope" value="Bacteria"/>
</dbReference>
<organism evidence="2 3">
    <name type="scientific">Methylophaga frappieri (strain ATCC BAA-2434 / DSM 25690 / JAM7)</name>
    <dbReference type="NCBI Taxonomy" id="754477"/>
    <lineage>
        <taxon>Bacteria</taxon>
        <taxon>Pseudomonadati</taxon>
        <taxon>Pseudomonadota</taxon>
        <taxon>Gammaproteobacteria</taxon>
        <taxon>Thiotrichales</taxon>
        <taxon>Piscirickettsiaceae</taxon>
        <taxon>Methylophaga</taxon>
    </lineage>
</organism>
<sequence>MPAMPRIQFEQLSLSQLRWFVALCSALLSVEAFLTDDIINKDGILYVQMAEALLQGGFQAMADLYDWPFYAILTAVLSAISGLSAQFSASIINIVLFVLFTDSLLRISAKLIIPSRQLAIAAILILLFLSLNNYRDFIVRDVGYWAFVSLALLHFLNFLRTGALHHGLYWQAYTFIAFLFRIEALFLLLAMPLLACFQSRQVSWPKQIFSLYGLTLITLFGAMILLVLSDGWSEVFGRLSLIADYTDSSRFMFLFEQNRQFIADKILHPVSEDAASLFLASALFGIIVGEILLGLSVSYLILWVMASRYPSPPLPQTERIALVYFLFLNGLILYVLLLNTYLMTTRYGVMAFTSLFLMILPKISGFIDECYQNKRRVPLFIIGMLLLYSLGDAVYQSHSKSYLPATAKWAATTLPDNSRVATLDVFSAYYLEQYAGDRLRITQHSLQTLNKQTDYLLIVSKNRHGPGPAMIPTDLSLTVLHHQESDRGDSATLYQVQNQ</sequence>
<feature type="transmembrane region" description="Helical" evidence="1">
    <location>
        <begin position="69"/>
        <end position="99"/>
    </location>
</feature>
<dbReference type="Proteomes" id="UP000009145">
    <property type="component" value="Chromosome"/>
</dbReference>
<dbReference type="STRING" id="754477.Q7C_2253"/>
<evidence type="ECO:0008006" key="4">
    <source>
        <dbReference type="Google" id="ProtNLM"/>
    </source>
</evidence>